<dbReference type="STRING" id="70667.A0A183SWX5"/>
<name>A0A183SWX5_SCHSO</name>
<reference evidence="2 3" key="2">
    <citation type="submission" date="2018-11" db="EMBL/GenBank/DDBJ databases">
        <authorList>
            <consortium name="Pathogen Informatics"/>
        </authorList>
    </citation>
    <scope>NUCLEOTIDE SEQUENCE [LARGE SCALE GENOMIC DNA]</scope>
    <source>
        <strain evidence="2 3">NST_G2</strain>
    </source>
</reference>
<sequence length="387" mass="41518">MVDVVEIEGRTIVCGVVDWWTESRAAMIHSYCDPYDTLTQYITLSDKNPYMFSGPFTGALIRNFGISAVSLTGALFACLGHLFTGLLATLPTLYVCFGALSGCGYGMLYLCAIVSVTTSFDELRPIAMGIMACGSGLGASAFSLAIPLLDQKYSWRGACIIIAGLLLNCCVFGVTLSLSNINRSPPPPPPSIGPARKSSGLVDNLGFLGSGYLQLPAELGGMTYALQSQADLKATLVSPKMQSMLGSLGSFSYLVEVEKLVQANGLIGKGQSLWKNRSFIIYLIGIFCYAFGSLSPVILFFDNLLFFGISPFTAATIMSCCGISNATARLIFGTIVNVVKIKKHYMLGSVIITLGMIHISFCFNRATAFFYPYSVVVGICLGKFMAY</sequence>
<feature type="transmembrane region" description="Helical" evidence="1">
    <location>
        <begin position="307"/>
        <end position="332"/>
    </location>
</feature>
<feature type="transmembrane region" description="Helical" evidence="1">
    <location>
        <begin position="126"/>
        <end position="149"/>
    </location>
</feature>
<proteinExistence type="predicted"/>
<dbReference type="PANTHER" id="PTHR11360:SF284">
    <property type="entry name" value="EG:103B4.3 PROTEIN-RELATED"/>
    <property type="match status" value="1"/>
</dbReference>
<evidence type="ECO:0000313" key="3">
    <source>
        <dbReference type="Proteomes" id="UP000275846"/>
    </source>
</evidence>
<dbReference type="Proteomes" id="UP000275846">
    <property type="component" value="Unassembled WGS sequence"/>
</dbReference>
<feature type="transmembrane region" description="Helical" evidence="1">
    <location>
        <begin position="344"/>
        <end position="363"/>
    </location>
</feature>
<dbReference type="InterPro" id="IPR050327">
    <property type="entry name" value="Proton-linked_MCT"/>
</dbReference>
<dbReference type="InterPro" id="IPR036259">
    <property type="entry name" value="MFS_trans_sf"/>
</dbReference>
<keyword evidence="3" id="KW-1185">Reference proteome</keyword>
<protein>
    <submittedName>
        <fullName evidence="4">MFS domain-containing protein</fullName>
    </submittedName>
</protein>
<dbReference type="OrthoDB" id="10060767at2759"/>
<evidence type="ECO:0000313" key="2">
    <source>
        <dbReference type="EMBL" id="VDL95108.1"/>
    </source>
</evidence>
<feature type="transmembrane region" description="Helical" evidence="1">
    <location>
        <begin position="64"/>
        <end position="86"/>
    </location>
</feature>
<gene>
    <name evidence="2" type="ORF">SSLN_LOCUS8723</name>
</gene>
<dbReference type="WBParaSite" id="SSLN_0000906001-mRNA-1">
    <property type="protein sequence ID" value="SSLN_0000906001-mRNA-1"/>
    <property type="gene ID" value="SSLN_0000906001"/>
</dbReference>
<dbReference type="EMBL" id="UYSU01034816">
    <property type="protein sequence ID" value="VDL95108.1"/>
    <property type="molecule type" value="Genomic_DNA"/>
</dbReference>
<feature type="transmembrane region" description="Helical" evidence="1">
    <location>
        <begin position="92"/>
        <end position="114"/>
    </location>
</feature>
<keyword evidence="1" id="KW-1133">Transmembrane helix</keyword>
<evidence type="ECO:0000256" key="1">
    <source>
        <dbReference type="SAM" id="Phobius"/>
    </source>
</evidence>
<dbReference type="AlphaFoldDB" id="A0A183SWX5"/>
<dbReference type="Gene3D" id="1.20.1250.20">
    <property type="entry name" value="MFS general substrate transporter like domains"/>
    <property type="match status" value="1"/>
</dbReference>
<keyword evidence="1" id="KW-0472">Membrane</keyword>
<feature type="transmembrane region" description="Helical" evidence="1">
    <location>
        <begin position="155"/>
        <end position="178"/>
    </location>
</feature>
<dbReference type="Pfam" id="PF07690">
    <property type="entry name" value="MFS_1"/>
    <property type="match status" value="1"/>
</dbReference>
<dbReference type="GO" id="GO:0022857">
    <property type="term" value="F:transmembrane transporter activity"/>
    <property type="evidence" value="ECO:0007669"/>
    <property type="project" value="InterPro"/>
</dbReference>
<dbReference type="PANTHER" id="PTHR11360">
    <property type="entry name" value="MONOCARBOXYLATE TRANSPORTER"/>
    <property type="match status" value="1"/>
</dbReference>
<feature type="transmembrane region" description="Helical" evidence="1">
    <location>
        <begin position="279"/>
        <end position="301"/>
    </location>
</feature>
<keyword evidence="1" id="KW-0812">Transmembrane</keyword>
<reference evidence="4" key="1">
    <citation type="submission" date="2016-06" db="UniProtKB">
        <authorList>
            <consortium name="WormBaseParasite"/>
        </authorList>
    </citation>
    <scope>IDENTIFICATION</scope>
</reference>
<dbReference type="InterPro" id="IPR011701">
    <property type="entry name" value="MFS"/>
</dbReference>
<evidence type="ECO:0000313" key="4">
    <source>
        <dbReference type="WBParaSite" id="SSLN_0000906001-mRNA-1"/>
    </source>
</evidence>
<accession>A0A183SWX5</accession>
<organism evidence="4">
    <name type="scientific">Schistocephalus solidus</name>
    <name type="common">Tapeworm</name>
    <dbReference type="NCBI Taxonomy" id="70667"/>
    <lineage>
        <taxon>Eukaryota</taxon>
        <taxon>Metazoa</taxon>
        <taxon>Spiralia</taxon>
        <taxon>Lophotrochozoa</taxon>
        <taxon>Platyhelminthes</taxon>
        <taxon>Cestoda</taxon>
        <taxon>Eucestoda</taxon>
        <taxon>Diphyllobothriidea</taxon>
        <taxon>Diphyllobothriidae</taxon>
        <taxon>Schistocephalus</taxon>
    </lineage>
</organism>
<dbReference type="SUPFAM" id="SSF103473">
    <property type="entry name" value="MFS general substrate transporter"/>
    <property type="match status" value="1"/>
</dbReference>